<name>A0ABN6CYX8_9GAMM</name>
<sequence>MGISTTILAKNNLLQPKQVFAILESQGLITKENDSWALTNKGSELGAVVSNGRYGQYIAWPDDFDLSQFSNNESKESADDNLLNSTAIGKHFGFSANKVNSILSELGWIKKGVKGWIATDQGLKHGAVNNKSYQSGVPFTKWPESILESPILKSTVSSFLGNSEDTNPEEKQVDDIGFREKFEAKHRTTDGHYVRSKAEMLIDNFLYMMEIPHAYERRLPIEEEVYSDFYIPTGKVYIEYWGYENEPRYLARKKAKQEIYAKYGFNLIELTEKEVQNLDDHLPRLLLDFGIQTY</sequence>
<organism evidence="1 2">
    <name type="scientific">Thiomicrorhabdus immobilis</name>
    <dbReference type="NCBI Taxonomy" id="2791037"/>
    <lineage>
        <taxon>Bacteria</taxon>
        <taxon>Pseudomonadati</taxon>
        <taxon>Pseudomonadota</taxon>
        <taxon>Gammaproteobacteria</taxon>
        <taxon>Thiotrichales</taxon>
        <taxon>Piscirickettsiaceae</taxon>
        <taxon>Thiomicrorhabdus</taxon>
    </lineage>
</organism>
<dbReference type="EMBL" id="AP024202">
    <property type="protein sequence ID" value="BCN94273.1"/>
    <property type="molecule type" value="Genomic_DNA"/>
</dbReference>
<evidence type="ECO:0000313" key="2">
    <source>
        <dbReference type="Proteomes" id="UP001054820"/>
    </source>
</evidence>
<dbReference type="Proteomes" id="UP001054820">
    <property type="component" value="Chromosome"/>
</dbReference>
<gene>
    <name evidence="1" type="ORF">THMIRHAM_20580</name>
</gene>
<keyword evidence="2" id="KW-1185">Reference proteome</keyword>
<evidence type="ECO:0000313" key="1">
    <source>
        <dbReference type="EMBL" id="BCN94273.1"/>
    </source>
</evidence>
<reference evidence="1" key="1">
    <citation type="journal article" date="2022" name="Arch. Microbiol.">
        <title>Thiomicrorhabdus immobilis sp. nov., a mesophilic sulfur-oxidizing bacterium isolated from sediment of a brackish lake in northern Japan.</title>
        <authorList>
            <person name="Kojima H."/>
            <person name="Mochizuki J."/>
            <person name="Kanda M."/>
            <person name="Watanabe T."/>
            <person name="Fukui M."/>
        </authorList>
    </citation>
    <scope>NUCLEOTIDE SEQUENCE</scope>
    <source>
        <strain evidence="1">Am19</strain>
    </source>
</reference>
<accession>A0ABN6CYX8</accession>
<evidence type="ECO:0008006" key="3">
    <source>
        <dbReference type="Google" id="ProtNLM"/>
    </source>
</evidence>
<dbReference type="RefSeq" id="WP_237261740.1">
    <property type="nucleotide sequence ID" value="NZ_AP024202.1"/>
</dbReference>
<protein>
    <recommendedName>
        <fullName evidence="3">Glycerol kinase</fullName>
    </recommendedName>
</protein>
<proteinExistence type="predicted"/>
<dbReference type="Gene3D" id="3.40.960.10">
    <property type="entry name" value="VSR Endonuclease"/>
    <property type="match status" value="1"/>
</dbReference>